<keyword evidence="10" id="KW-1185">Reference proteome</keyword>
<dbReference type="Proteomes" id="UP000236893">
    <property type="component" value="Unassembled WGS sequence"/>
</dbReference>
<feature type="transmembrane region" description="Helical" evidence="7">
    <location>
        <begin position="172"/>
        <end position="192"/>
    </location>
</feature>
<name>A0A2S5A4Z7_9SPHI</name>
<dbReference type="InterPro" id="IPR011701">
    <property type="entry name" value="MFS"/>
</dbReference>
<dbReference type="InterPro" id="IPR050171">
    <property type="entry name" value="MFS_Transporters"/>
</dbReference>
<protein>
    <submittedName>
        <fullName evidence="9">MFS transporter</fullName>
    </submittedName>
</protein>
<dbReference type="PANTHER" id="PTHR23517:SF2">
    <property type="entry name" value="MULTIDRUG RESISTANCE PROTEIN MDTH"/>
    <property type="match status" value="1"/>
</dbReference>
<evidence type="ECO:0000313" key="9">
    <source>
        <dbReference type="EMBL" id="POY37379.1"/>
    </source>
</evidence>
<keyword evidence="5 7" id="KW-1133">Transmembrane helix</keyword>
<accession>A0A2S5A4Z7</accession>
<evidence type="ECO:0000256" key="6">
    <source>
        <dbReference type="ARBA" id="ARBA00023136"/>
    </source>
</evidence>
<dbReference type="OrthoDB" id="5379144at2"/>
<dbReference type="RefSeq" id="WP_103788287.1">
    <property type="nucleotide sequence ID" value="NZ_PQVF01000004.1"/>
</dbReference>
<evidence type="ECO:0000256" key="3">
    <source>
        <dbReference type="ARBA" id="ARBA00022475"/>
    </source>
</evidence>
<dbReference type="AlphaFoldDB" id="A0A2S5A4Z7"/>
<feature type="transmembrane region" description="Helical" evidence="7">
    <location>
        <begin position="55"/>
        <end position="73"/>
    </location>
</feature>
<sequence>MFLQALTLYKNAYRGLSRPTWLLSSVMLINRAGTMVLPFMTVYLTQDLHYSIEQAGAVMACFGLGAIIGAFVGGQLTDKFGFSKLQFWSLFLNGFMFFLLGQMHSIYTIGACFFMLSVISEAFRPANAAAIVYYSAPENRTRSYSLNRLAINLGWSIGPAVGGVLASISYDLLFWADGLTCIAAAILLKILLPPVKKEYVPAQKEDQVEINTRQSAYRDKTYIWFIVFVTLNAVCFFQMFSILPVYYKQVVHLNEWEIGLIMAINGLLIAVIEMVLVFKLEGRRSPLYYIARGVLLTGASYFIFNLFGPSAWVVIIGMLLITFGEMFSMPFMNTFWIKRCGDHNRGQYAALYTIAYSAAQVIAPTMGSKMVQSFGFTALWYLITIISLIVFIGFWWMQQKAVHEVEMVEVN</sequence>
<keyword evidence="6 7" id="KW-0472">Membrane</keyword>
<dbReference type="SUPFAM" id="SSF103473">
    <property type="entry name" value="MFS general substrate transporter"/>
    <property type="match status" value="1"/>
</dbReference>
<dbReference type="InterPro" id="IPR020846">
    <property type="entry name" value="MFS_dom"/>
</dbReference>
<feature type="transmembrane region" description="Helical" evidence="7">
    <location>
        <begin position="310"/>
        <end position="336"/>
    </location>
</feature>
<keyword evidence="3" id="KW-1003">Cell membrane</keyword>
<dbReference type="CDD" id="cd17329">
    <property type="entry name" value="MFS_MdtH_MDR_like"/>
    <property type="match status" value="1"/>
</dbReference>
<feature type="transmembrane region" description="Helical" evidence="7">
    <location>
        <begin position="258"/>
        <end position="280"/>
    </location>
</feature>
<gene>
    <name evidence="9" type="ORF">C3K47_06350</name>
</gene>
<organism evidence="9 10">
    <name type="scientific">Solitalea longa</name>
    <dbReference type="NCBI Taxonomy" id="2079460"/>
    <lineage>
        <taxon>Bacteria</taxon>
        <taxon>Pseudomonadati</taxon>
        <taxon>Bacteroidota</taxon>
        <taxon>Sphingobacteriia</taxon>
        <taxon>Sphingobacteriales</taxon>
        <taxon>Sphingobacteriaceae</taxon>
        <taxon>Solitalea</taxon>
    </lineage>
</organism>
<evidence type="ECO:0000256" key="2">
    <source>
        <dbReference type="ARBA" id="ARBA00022448"/>
    </source>
</evidence>
<comment type="subcellular location">
    <subcellularLocation>
        <location evidence="1">Cell membrane</location>
        <topology evidence="1">Multi-pass membrane protein</topology>
    </subcellularLocation>
</comment>
<dbReference type="EMBL" id="PQVF01000004">
    <property type="protein sequence ID" value="POY37379.1"/>
    <property type="molecule type" value="Genomic_DNA"/>
</dbReference>
<evidence type="ECO:0000256" key="1">
    <source>
        <dbReference type="ARBA" id="ARBA00004651"/>
    </source>
</evidence>
<dbReference type="Gene3D" id="1.20.1250.20">
    <property type="entry name" value="MFS general substrate transporter like domains"/>
    <property type="match status" value="1"/>
</dbReference>
<comment type="caution">
    <text evidence="9">The sequence shown here is derived from an EMBL/GenBank/DDBJ whole genome shotgun (WGS) entry which is preliminary data.</text>
</comment>
<keyword evidence="4 7" id="KW-0812">Transmembrane</keyword>
<dbReference type="InterPro" id="IPR036259">
    <property type="entry name" value="MFS_trans_sf"/>
</dbReference>
<reference evidence="9 10" key="1">
    <citation type="submission" date="2018-01" db="EMBL/GenBank/DDBJ databases">
        <authorList>
            <person name="Gaut B.S."/>
            <person name="Morton B.R."/>
            <person name="Clegg M.T."/>
            <person name="Duvall M.R."/>
        </authorList>
    </citation>
    <scope>NUCLEOTIDE SEQUENCE [LARGE SCALE GENOMIC DNA]</scope>
    <source>
        <strain evidence="9 10">HR-AV</strain>
    </source>
</reference>
<evidence type="ECO:0000256" key="4">
    <source>
        <dbReference type="ARBA" id="ARBA00022692"/>
    </source>
</evidence>
<dbReference type="PANTHER" id="PTHR23517">
    <property type="entry name" value="RESISTANCE PROTEIN MDTM, PUTATIVE-RELATED-RELATED"/>
    <property type="match status" value="1"/>
</dbReference>
<dbReference type="Pfam" id="PF07690">
    <property type="entry name" value="MFS_1"/>
    <property type="match status" value="1"/>
</dbReference>
<feature type="transmembrane region" description="Helical" evidence="7">
    <location>
        <begin position="222"/>
        <end position="246"/>
    </location>
</feature>
<feature type="transmembrane region" description="Helical" evidence="7">
    <location>
        <begin position="21"/>
        <end position="43"/>
    </location>
</feature>
<keyword evidence="2" id="KW-0813">Transport</keyword>
<evidence type="ECO:0000256" key="7">
    <source>
        <dbReference type="SAM" id="Phobius"/>
    </source>
</evidence>
<dbReference type="PROSITE" id="PS50850">
    <property type="entry name" value="MFS"/>
    <property type="match status" value="1"/>
</dbReference>
<feature type="transmembrane region" description="Helical" evidence="7">
    <location>
        <begin position="146"/>
        <end position="166"/>
    </location>
</feature>
<evidence type="ECO:0000256" key="5">
    <source>
        <dbReference type="ARBA" id="ARBA00022989"/>
    </source>
</evidence>
<evidence type="ECO:0000259" key="8">
    <source>
        <dbReference type="PROSITE" id="PS50850"/>
    </source>
</evidence>
<proteinExistence type="predicted"/>
<evidence type="ECO:0000313" key="10">
    <source>
        <dbReference type="Proteomes" id="UP000236893"/>
    </source>
</evidence>
<dbReference type="GO" id="GO:0005886">
    <property type="term" value="C:plasma membrane"/>
    <property type="evidence" value="ECO:0007669"/>
    <property type="project" value="UniProtKB-SubCell"/>
</dbReference>
<feature type="domain" description="Major facilitator superfamily (MFS) profile" evidence="8">
    <location>
        <begin position="19"/>
        <end position="402"/>
    </location>
</feature>
<dbReference type="GO" id="GO:0022857">
    <property type="term" value="F:transmembrane transporter activity"/>
    <property type="evidence" value="ECO:0007669"/>
    <property type="project" value="InterPro"/>
</dbReference>
<feature type="transmembrane region" description="Helical" evidence="7">
    <location>
        <begin position="378"/>
        <end position="397"/>
    </location>
</feature>